<proteinExistence type="predicted"/>
<dbReference type="RefSeq" id="WP_013171869.1">
    <property type="nucleotide sequence ID" value="NC_014219.1"/>
</dbReference>
<dbReference type="Proteomes" id="UP000000271">
    <property type="component" value="Chromosome"/>
</dbReference>
<dbReference type="eggNOG" id="COG1196">
    <property type="taxonomic scope" value="Bacteria"/>
</dbReference>
<evidence type="ECO:0000256" key="1">
    <source>
        <dbReference type="SAM" id="Coils"/>
    </source>
</evidence>
<dbReference type="KEGG" id="bse:Bsel_0922"/>
<feature type="coiled-coil region" evidence="1">
    <location>
        <begin position="379"/>
        <end position="472"/>
    </location>
</feature>
<feature type="coiled-coil region" evidence="1">
    <location>
        <begin position="570"/>
        <end position="600"/>
    </location>
</feature>
<dbReference type="EMBL" id="CP001791">
    <property type="protein sequence ID" value="ADH98444.1"/>
    <property type="molecule type" value="Genomic_DNA"/>
</dbReference>
<feature type="coiled-coil region" evidence="1">
    <location>
        <begin position="193"/>
        <end position="270"/>
    </location>
</feature>
<gene>
    <name evidence="2" type="ordered locus">Bsel_0922</name>
</gene>
<organism evidence="2 3">
    <name type="scientific">Bacillus selenitireducens (strain ATCC 700615 / DSM 15326 / MLS10)</name>
    <dbReference type="NCBI Taxonomy" id="439292"/>
    <lineage>
        <taxon>Bacteria</taxon>
        <taxon>Bacillati</taxon>
        <taxon>Bacillota</taxon>
        <taxon>Bacilli</taxon>
        <taxon>Bacillales</taxon>
        <taxon>Bacillaceae</taxon>
        <taxon>Salisediminibacterium</taxon>
    </lineage>
</organism>
<evidence type="ECO:0000313" key="2">
    <source>
        <dbReference type="EMBL" id="ADH98444.1"/>
    </source>
</evidence>
<dbReference type="STRING" id="439292.Bsel_0922"/>
<keyword evidence="1" id="KW-0175">Coiled coil</keyword>
<feature type="coiled-coil region" evidence="1">
    <location>
        <begin position="500"/>
        <end position="534"/>
    </location>
</feature>
<protein>
    <recommendedName>
        <fullName evidence="4">Chromosome segregation ATPase-like protein</fullName>
    </recommendedName>
</protein>
<sequence length="929" mass="109327">MMTEYDQVKQEHEHVRHELMDAKPVWRALQSIYDQDAKIMSQLQGEISRAAKQREEKRRAERVHRRLADDYGDQALFFADPEMNRLLEQWQNRWRLLETGFSYLQNVGKTEDPAALRYPYWAATLITTAGEKAGLKERLQETAGKLLYPVFVLSTDEANGILQGESGEDHQEAVIVPAHWTENLDAGQFATWKEAITNRAQEVEDALTEAEKELRFWEDLEQTVHGFLMRYPFENWQEYQDRLARLKEDEQSIQKRLRAATVALRELSEKQAHVRERQKEVDAASSEIGRRLEKAQEYGRLKRTYGERQEEQARLMDLQGNDENVLRRLERKRHGIERDVSGVSEAIGDLDARLAIEVREHWLYQRVQDTPAMPPKDSRATLEERFKELEREEQKLTRAYEAVKLAYEQAKRDRDRLEAELTEVKEDAPSLDEQMSWPYNGKEEQAKWKHEKQRLQEACVNFEKRYQKKERSVDHLKWKLSETTKQFGLDFPDAERVVFDRSLTDAAKELEAEADNLRRRKNALDAETERLTKEDRDLHEVEMKLRAFDDLYQFSDPAIVSKPLADDEAANFAYQRLHTLEKQNQRLRQAIHAVEQERKRVSQGKSRFLNFIRENVKDQRLRHRADEGITKKESYTEMLDFESYMEKSLRQANRIAETNLQSQGKQVEDFISRVHRHVTQLAEELRQIPKKTRVKTGEDWKTIFTFNVPEWEEEEGIERIRAHFDWIMDELEKDSFKDTDGQENAAKMRQSLETWLHAKQLLRRVINEKALKVSCRKVKNNNDITSRSFSWEESNRWSGGEKWSKNMTLFLGIQNYVAEKKQPVPSIRGRSRAVILDNPFGQASSDHVLSPVFFIAEKLGFQILTLTAHTEGKFLVDYFPVIYSCRLRTAANTDMQMVDKEKRIQYAYFKDHDPTSLERLGETSQGTLF</sequence>
<dbReference type="HOGENOM" id="CLU_314664_0_0_9"/>
<keyword evidence="3" id="KW-1185">Reference proteome</keyword>
<name>D6Y053_BACIE</name>
<accession>D6Y053</accession>
<evidence type="ECO:0000313" key="3">
    <source>
        <dbReference type="Proteomes" id="UP000000271"/>
    </source>
</evidence>
<reference evidence="2" key="1">
    <citation type="submission" date="2009-10" db="EMBL/GenBank/DDBJ databases">
        <title>Complete sequence of Bacillus selenitireducens MLS10.</title>
        <authorList>
            <consortium name="US DOE Joint Genome Institute"/>
            <person name="Lucas S."/>
            <person name="Copeland A."/>
            <person name="Lapidus A."/>
            <person name="Glavina del Rio T."/>
            <person name="Dalin E."/>
            <person name="Tice H."/>
            <person name="Bruce D."/>
            <person name="Goodwin L."/>
            <person name="Pitluck S."/>
            <person name="Sims D."/>
            <person name="Brettin T."/>
            <person name="Detter J.C."/>
            <person name="Han C."/>
            <person name="Larimer F."/>
            <person name="Land M."/>
            <person name="Hauser L."/>
            <person name="Kyrpides N."/>
            <person name="Ovchinnikova G."/>
            <person name="Stolz J."/>
        </authorList>
    </citation>
    <scope>NUCLEOTIDE SEQUENCE [LARGE SCALE GENOMIC DNA]</scope>
    <source>
        <strain evidence="2">MLS10</strain>
    </source>
</reference>
<feature type="coiled-coil region" evidence="1">
    <location>
        <begin position="40"/>
        <end position="70"/>
    </location>
</feature>
<evidence type="ECO:0008006" key="4">
    <source>
        <dbReference type="Google" id="ProtNLM"/>
    </source>
</evidence>
<dbReference type="AlphaFoldDB" id="D6Y053"/>
<dbReference type="OrthoDB" id="9815057at2"/>